<evidence type="ECO:0000256" key="4">
    <source>
        <dbReference type="ARBA" id="ARBA00022679"/>
    </source>
</evidence>
<dbReference type="PANTHER" id="PTHR11088">
    <property type="entry name" value="TRNA DIMETHYLALLYLTRANSFERASE"/>
    <property type="match status" value="1"/>
</dbReference>
<dbReference type="PANTHER" id="PTHR11088:SF60">
    <property type="entry name" value="TRNA DIMETHYLALLYLTRANSFERASE"/>
    <property type="match status" value="1"/>
</dbReference>
<dbReference type="InterPro" id="IPR027417">
    <property type="entry name" value="P-loop_NTPase"/>
</dbReference>
<evidence type="ECO:0000256" key="8">
    <source>
        <dbReference type="ARBA" id="ARBA00022842"/>
    </source>
</evidence>
<dbReference type="HAMAP" id="MF_00185">
    <property type="entry name" value="IPP_trans"/>
    <property type="match status" value="1"/>
</dbReference>
<evidence type="ECO:0000256" key="6">
    <source>
        <dbReference type="ARBA" id="ARBA00022741"/>
    </source>
</evidence>
<evidence type="ECO:0000256" key="12">
    <source>
        <dbReference type="RuleBase" id="RU003784"/>
    </source>
</evidence>
<dbReference type="SUPFAM" id="SSF52540">
    <property type="entry name" value="P-loop containing nucleoside triphosphate hydrolases"/>
    <property type="match status" value="2"/>
</dbReference>
<proteinExistence type="inferred from homology"/>
<comment type="function">
    <text evidence="2 10 12">Catalyzes the transfer of a dimethylallyl group onto the adenine at position 37 in tRNAs that read codons beginning with uridine, leading to the formation of N6-(dimethylallyl)adenosine (i(6)A).</text>
</comment>
<sequence length="304" mass="35703">MDRQKVLAIVGPTGIGKTSLSVWLAKQLNGEIISCDSMQVYKKMDVGTAKVTKEEMQGIHHELIDVQNYDEPYNVKVFQEKCRTAIEDVVKRGKFPILCGGTGLYLKAALYDYEFQEEQEDTAYTTYLNSKTNEELVVMLEEKDAKALEKIHPNNRKRLIRALQICHSGTSKSEQEDKQQHIPLYDVYFLGLDVNREILHDRINKRVDIMFENGLVKEVEELFSNPKTWEYTSFQGIGYKEFKDYFLKEKSIEEVKTAIKTHSRQYAKRQYTWFKNQMPVHWFEAKNRDEIYKAVKEWLVDEDK</sequence>
<feature type="binding site" evidence="10">
    <location>
        <begin position="13"/>
        <end position="18"/>
    </location>
    <ligand>
        <name>substrate</name>
    </ligand>
</feature>
<evidence type="ECO:0000256" key="2">
    <source>
        <dbReference type="ARBA" id="ARBA00003213"/>
    </source>
</evidence>
<evidence type="ECO:0000256" key="5">
    <source>
        <dbReference type="ARBA" id="ARBA00022694"/>
    </source>
</evidence>
<evidence type="ECO:0000256" key="9">
    <source>
        <dbReference type="ARBA" id="ARBA00049563"/>
    </source>
</evidence>
<reference evidence="14 15" key="1">
    <citation type="submission" date="2018-08" db="EMBL/GenBank/DDBJ databases">
        <title>A genome reference for cultivated species of the human gut microbiota.</title>
        <authorList>
            <person name="Zou Y."/>
            <person name="Xue W."/>
            <person name="Luo G."/>
        </authorList>
    </citation>
    <scope>NUCLEOTIDE SEQUENCE [LARGE SCALE GENOMIC DNA]</scope>
    <source>
        <strain evidence="14 15">AF15-20</strain>
    </source>
</reference>
<comment type="subunit">
    <text evidence="10">Monomer.</text>
</comment>
<feature type="region of interest" description="Interaction with substrate tRNA" evidence="10">
    <location>
        <begin position="36"/>
        <end position="39"/>
    </location>
</feature>
<dbReference type="EC" id="2.5.1.75" evidence="10"/>
<dbReference type="EMBL" id="QRYQ01000025">
    <property type="protein sequence ID" value="RGU89644.1"/>
    <property type="molecule type" value="Genomic_DNA"/>
</dbReference>
<dbReference type="GeneID" id="66580165"/>
<dbReference type="Pfam" id="PF01715">
    <property type="entry name" value="IPPT"/>
    <property type="match status" value="1"/>
</dbReference>
<dbReference type="AlphaFoldDB" id="A0A395W4H9"/>
<dbReference type="Proteomes" id="UP000265489">
    <property type="component" value="Unassembled WGS sequence"/>
</dbReference>
<feature type="site" description="Interaction with substrate tRNA" evidence="10">
    <location>
        <position position="102"/>
    </location>
</feature>
<keyword evidence="4 10" id="KW-0808">Transferase</keyword>
<keyword evidence="6 10" id="KW-0547">Nucleotide-binding</keyword>
<dbReference type="InterPro" id="IPR018022">
    <property type="entry name" value="IPT"/>
</dbReference>
<keyword evidence="5 10" id="KW-0819">tRNA processing</keyword>
<evidence type="ECO:0000313" key="15">
    <source>
        <dbReference type="Proteomes" id="UP000265489"/>
    </source>
</evidence>
<accession>A0A395W4H9</accession>
<evidence type="ECO:0000313" key="14">
    <source>
        <dbReference type="EMBL" id="RGU89644.1"/>
    </source>
</evidence>
<evidence type="ECO:0000256" key="3">
    <source>
        <dbReference type="ARBA" id="ARBA00005842"/>
    </source>
</evidence>
<evidence type="ECO:0000256" key="10">
    <source>
        <dbReference type="HAMAP-Rule" id="MF_00185"/>
    </source>
</evidence>
<feature type="binding site" evidence="10">
    <location>
        <begin position="11"/>
        <end position="18"/>
    </location>
    <ligand>
        <name>ATP</name>
        <dbReference type="ChEBI" id="CHEBI:30616"/>
    </ligand>
</feature>
<dbReference type="InterPro" id="IPR039657">
    <property type="entry name" value="Dimethylallyltransferase"/>
</dbReference>
<name>A0A395W4H9_9FIRM</name>
<evidence type="ECO:0000256" key="7">
    <source>
        <dbReference type="ARBA" id="ARBA00022840"/>
    </source>
</evidence>
<comment type="catalytic activity">
    <reaction evidence="9 10 11">
        <text>adenosine(37) in tRNA + dimethylallyl diphosphate = N(6)-dimethylallyladenosine(37) in tRNA + diphosphate</text>
        <dbReference type="Rhea" id="RHEA:26482"/>
        <dbReference type="Rhea" id="RHEA-COMP:10162"/>
        <dbReference type="Rhea" id="RHEA-COMP:10375"/>
        <dbReference type="ChEBI" id="CHEBI:33019"/>
        <dbReference type="ChEBI" id="CHEBI:57623"/>
        <dbReference type="ChEBI" id="CHEBI:74411"/>
        <dbReference type="ChEBI" id="CHEBI:74415"/>
        <dbReference type="EC" id="2.5.1.75"/>
    </reaction>
</comment>
<dbReference type="GO" id="GO:0005524">
    <property type="term" value="F:ATP binding"/>
    <property type="evidence" value="ECO:0007669"/>
    <property type="project" value="UniProtKB-UniRule"/>
</dbReference>
<dbReference type="GO" id="GO:0052381">
    <property type="term" value="F:tRNA dimethylallyltransferase activity"/>
    <property type="evidence" value="ECO:0007669"/>
    <property type="project" value="UniProtKB-UniRule"/>
</dbReference>
<protein>
    <recommendedName>
        <fullName evidence="10">tRNA dimethylallyltransferase</fullName>
        <ecNumber evidence="10">2.5.1.75</ecNumber>
    </recommendedName>
    <alternativeName>
        <fullName evidence="10">Dimethylallyl diphosphate:tRNA dimethylallyltransferase</fullName>
        <shortName evidence="10">DMAPP:tRNA dimethylallyltransferase</shortName>
        <shortName evidence="10">DMATase</shortName>
    </alternativeName>
    <alternativeName>
        <fullName evidence="10">Isopentenyl-diphosphate:tRNA isopentenyltransferase</fullName>
        <shortName evidence="10">IPP transferase</shortName>
        <shortName evidence="10">IPPT</shortName>
        <shortName evidence="10">IPTase</shortName>
    </alternativeName>
</protein>
<evidence type="ECO:0000256" key="13">
    <source>
        <dbReference type="RuleBase" id="RU003785"/>
    </source>
</evidence>
<comment type="similarity">
    <text evidence="3 10 13">Belongs to the IPP transferase family.</text>
</comment>
<keyword evidence="8 10" id="KW-0460">Magnesium</keyword>
<comment type="caution">
    <text evidence="10">Lacks conserved residue(s) required for the propagation of feature annotation.</text>
</comment>
<keyword evidence="7 10" id="KW-0067">ATP-binding</keyword>
<dbReference type="GO" id="GO:0006400">
    <property type="term" value="P:tRNA modification"/>
    <property type="evidence" value="ECO:0007669"/>
    <property type="project" value="TreeGrafter"/>
</dbReference>
<evidence type="ECO:0000256" key="11">
    <source>
        <dbReference type="RuleBase" id="RU003783"/>
    </source>
</evidence>
<dbReference type="Gene3D" id="1.10.20.140">
    <property type="match status" value="1"/>
</dbReference>
<dbReference type="Gene3D" id="3.40.50.300">
    <property type="entry name" value="P-loop containing nucleotide triphosphate hydrolases"/>
    <property type="match status" value="1"/>
</dbReference>
<comment type="caution">
    <text evidence="14">The sequence shown here is derived from an EMBL/GenBank/DDBJ whole genome shotgun (WGS) entry which is preliminary data.</text>
</comment>
<organism evidence="14 15">
    <name type="scientific">Holdemanella biformis</name>
    <dbReference type="NCBI Taxonomy" id="1735"/>
    <lineage>
        <taxon>Bacteria</taxon>
        <taxon>Bacillati</taxon>
        <taxon>Bacillota</taxon>
        <taxon>Erysipelotrichia</taxon>
        <taxon>Erysipelotrichales</taxon>
        <taxon>Erysipelotrichaceae</taxon>
        <taxon>Holdemanella</taxon>
    </lineage>
</organism>
<comment type="cofactor">
    <cofactor evidence="1 10">
        <name>Mg(2+)</name>
        <dbReference type="ChEBI" id="CHEBI:18420"/>
    </cofactor>
</comment>
<gene>
    <name evidence="10" type="primary">miaA</name>
    <name evidence="14" type="ORF">DWW32_10625</name>
</gene>
<dbReference type="NCBIfam" id="TIGR00174">
    <property type="entry name" value="miaA"/>
    <property type="match status" value="1"/>
</dbReference>
<dbReference type="RefSeq" id="WP_118325741.1">
    <property type="nucleotide sequence ID" value="NZ_QRYH01000020.1"/>
</dbReference>
<evidence type="ECO:0000256" key="1">
    <source>
        <dbReference type="ARBA" id="ARBA00001946"/>
    </source>
</evidence>